<keyword evidence="3 7" id="KW-0133">Cell shape</keyword>
<dbReference type="InterPro" id="IPR015942">
    <property type="entry name" value="Asp/Glu/hydantoin_racemase"/>
</dbReference>
<dbReference type="Pfam" id="PF01177">
    <property type="entry name" value="Asp_Glu_race"/>
    <property type="match status" value="1"/>
</dbReference>
<dbReference type="InterPro" id="IPR018187">
    <property type="entry name" value="Asp/Glu_racemase_AS_1"/>
</dbReference>
<comment type="function">
    <text evidence="7">Provides the (R)-glutamate required for cell wall biosynthesis.</text>
</comment>
<dbReference type="InterPro" id="IPR033134">
    <property type="entry name" value="Asp/Glu_racemase_AS_2"/>
</dbReference>
<dbReference type="GO" id="GO:0008881">
    <property type="term" value="F:glutamate racemase activity"/>
    <property type="evidence" value="ECO:0007669"/>
    <property type="project" value="UniProtKB-UniRule"/>
</dbReference>
<evidence type="ECO:0000256" key="1">
    <source>
        <dbReference type="ARBA" id="ARBA00001602"/>
    </source>
</evidence>
<dbReference type="EC" id="5.1.1.3" evidence="2 7"/>
<dbReference type="FunFam" id="3.40.50.1860:FF:000001">
    <property type="entry name" value="Glutamate racemase"/>
    <property type="match status" value="1"/>
</dbReference>
<dbReference type="InterPro" id="IPR004391">
    <property type="entry name" value="Glu_race"/>
</dbReference>
<dbReference type="HAMAP" id="MF_00258">
    <property type="entry name" value="Glu_racemase"/>
    <property type="match status" value="1"/>
</dbReference>
<dbReference type="GO" id="GO:0008360">
    <property type="term" value="P:regulation of cell shape"/>
    <property type="evidence" value="ECO:0007669"/>
    <property type="project" value="UniProtKB-KW"/>
</dbReference>
<feature type="active site" description="Proton donor/acceptor" evidence="7">
    <location>
        <position position="186"/>
    </location>
</feature>
<feature type="binding site" evidence="7">
    <location>
        <begin position="11"/>
        <end position="12"/>
    </location>
    <ligand>
        <name>substrate</name>
    </ligand>
</feature>
<sequence length="265" mass="29387">MIGNQPIGFFDSGWGGLSILKTARKTLPHENFIYVADCGFAPYGDRSHDFIVERARKIASFLLETKQAKALVIACNTATAEAIDSLRRQWPQAIIIGVEPAVKAAVALSKNKRIGMISTNRTAQSERYHRLLERFGHNATIFSQGCPGLMECVEAGEFNTPDTRKLLHQYLAPMLEQKIDTLILGCTHYPFLSQAIEGIAGPNVTLYEPSLAVVRHLQNRLADINALKVNGVGEETFYVTGLTDHRKSVACRLWGKTTLFENLEV</sequence>
<dbReference type="NCBIfam" id="TIGR00067">
    <property type="entry name" value="glut_race"/>
    <property type="match status" value="1"/>
</dbReference>
<organism evidence="8 9">
    <name type="scientific">Candidatus Aphodousia faecigallinarum</name>
    <dbReference type="NCBI Taxonomy" id="2840677"/>
    <lineage>
        <taxon>Bacteria</taxon>
        <taxon>Pseudomonadati</taxon>
        <taxon>Pseudomonadota</taxon>
        <taxon>Betaproteobacteria</taxon>
        <taxon>Burkholderiales</taxon>
        <taxon>Sutterellaceae</taxon>
        <taxon>Sutterellaceae incertae sedis</taxon>
        <taxon>Candidatus Aphodousia</taxon>
    </lineage>
</organism>
<dbReference type="PROSITE" id="PS00924">
    <property type="entry name" value="ASP_GLU_RACEMASE_2"/>
    <property type="match status" value="1"/>
</dbReference>
<dbReference type="AlphaFoldDB" id="A0A9D1LDP8"/>
<evidence type="ECO:0000256" key="3">
    <source>
        <dbReference type="ARBA" id="ARBA00022960"/>
    </source>
</evidence>
<dbReference type="InterPro" id="IPR001920">
    <property type="entry name" value="Asp/Glu_race"/>
</dbReference>
<keyword evidence="6 7" id="KW-0961">Cell wall biogenesis/degradation</keyword>
<feature type="binding site" evidence="7">
    <location>
        <begin position="76"/>
        <end position="77"/>
    </location>
    <ligand>
        <name>substrate</name>
    </ligand>
</feature>
<dbReference type="GO" id="GO:0071555">
    <property type="term" value="P:cell wall organization"/>
    <property type="evidence" value="ECO:0007669"/>
    <property type="project" value="UniProtKB-KW"/>
</dbReference>
<name>A0A9D1LDP8_9BURK</name>
<evidence type="ECO:0000313" key="8">
    <source>
        <dbReference type="EMBL" id="HIU36823.1"/>
    </source>
</evidence>
<keyword evidence="5 7" id="KW-0413">Isomerase</keyword>
<comment type="pathway">
    <text evidence="7">Cell wall biogenesis; peptidoglycan biosynthesis.</text>
</comment>
<dbReference type="EMBL" id="DVMY01000020">
    <property type="protein sequence ID" value="HIU36823.1"/>
    <property type="molecule type" value="Genomic_DNA"/>
</dbReference>
<evidence type="ECO:0000256" key="7">
    <source>
        <dbReference type="HAMAP-Rule" id="MF_00258"/>
    </source>
</evidence>
<dbReference type="Gene3D" id="3.40.50.1860">
    <property type="match status" value="2"/>
</dbReference>
<gene>
    <name evidence="7 8" type="primary">murI</name>
    <name evidence="8" type="ORF">IAC56_00870</name>
</gene>
<reference evidence="8" key="2">
    <citation type="journal article" date="2021" name="PeerJ">
        <title>Extensive microbial diversity within the chicken gut microbiome revealed by metagenomics and culture.</title>
        <authorList>
            <person name="Gilroy R."/>
            <person name="Ravi A."/>
            <person name="Getino M."/>
            <person name="Pursley I."/>
            <person name="Horton D.L."/>
            <person name="Alikhan N.F."/>
            <person name="Baker D."/>
            <person name="Gharbi K."/>
            <person name="Hall N."/>
            <person name="Watson M."/>
            <person name="Adriaenssens E.M."/>
            <person name="Foster-Nyarko E."/>
            <person name="Jarju S."/>
            <person name="Secka A."/>
            <person name="Antonio M."/>
            <person name="Oren A."/>
            <person name="Chaudhuri R.R."/>
            <person name="La Ragione R."/>
            <person name="Hildebrand F."/>
            <person name="Pallen M.J."/>
        </authorList>
    </citation>
    <scope>NUCLEOTIDE SEQUENCE</scope>
    <source>
        <strain evidence="8">7463</strain>
    </source>
</reference>
<comment type="catalytic activity">
    <reaction evidence="1 7">
        <text>L-glutamate = D-glutamate</text>
        <dbReference type="Rhea" id="RHEA:12813"/>
        <dbReference type="ChEBI" id="CHEBI:29985"/>
        <dbReference type="ChEBI" id="CHEBI:29986"/>
        <dbReference type="EC" id="5.1.1.3"/>
    </reaction>
</comment>
<dbReference type="PROSITE" id="PS00923">
    <property type="entry name" value="ASP_GLU_RACEMASE_1"/>
    <property type="match status" value="1"/>
</dbReference>
<comment type="similarity">
    <text evidence="7">Belongs to the aspartate/glutamate racemases family.</text>
</comment>
<comment type="caution">
    <text evidence="8">The sequence shown here is derived from an EMBL/GenBank/DDBJ whole genome shotgun (WGS) entry which is preliminary data.</text>
</comment>
<keyword evidence="4 7" id="KW-0573">Peptidoglycan synthesis</keyword>
<protein>
    <recommendedName>
        <fullName evidence="2 7">Glutamate racemase</fullName>
        <ecNumber evidence="2 7">5.1.1.3</ecNumber>
    </recommendedName>
</protein>
<dbReference type="SUPFAM" id="SSF53681">
    <property type="entry name" value="Aspartate/glutamate racemase"/>
    <property type="match status" value="2"/>
</dbReference>
<feature type="active site" description="Proton donor/acceptor" evidence="7">
    <location>
        <position position="75"/>
    </location>
</feature>
<evidence type="ECO:0000313" key="9">
    <source>
        <dbReference type="Proteomes" id="UP000824083"/>
    </source>
</evidence>
<dbReference type="PANTHER" id="PTHR21198:SF3">
    <property type="entry name" value="GLUTAMATE RACEMASE"/>
    <property type="match status" value="1"/>
</dbReference>
<dbReference type="GO" id="GO:0009252">
    <property type="term" value="P:peptidoglycan biosynthetic process"/>
    <property type="evidence" value="ECO:0007669"/>
    <property type="project" value="UniProtKB-UniRule"/>
</dbReference>
<evidence type="ECO:0000256" key="5">
    <source>
        <dbReference type="ARBA" id="ARBA00023235"/>
    </source>
</evidence>
<evidence type="ECO:0000256" key="2">
    <source>
        <dbReference type="ARBA" id="ARBA00013090"/>
    </source>
</evidence>
<feature type="binding site" evidence="7">
    <location>
        <begin position="43"/>
        <end position="44"/>
    </location>
    <ligand>
        <name>substrate</name>
    </ligand>
</feature>
<accession>A0A9D1LDP8</accession>
<evidence type="ECO:0000256" key="6">
    <source>
        <dbReference type="ARBA" id="ARBA00023316"/>
    </source>
</evidence>
<feature type="binding site" evidence="7">
    <location>
        <begin position="187"/>
        <end position="188"/>
    </location>
    <ligand>
        <name>substrate</name>
    </ligand>
</feature>
<proteinExistence type="inferred from homology"/>
<dbReference type="Proteomes" id="UP000824083">
    <property type="component" value="Unassembled WGS sequence"/>
</dbReference>
<dbReference type="PANTHER" id="PTHR21198">
    <property type="entry name" value="GLUTAMATE RACEMASE"/>
    <property type="match status" value="1"/>
</dbReference>
<evidence type="ECO:0000256" key="4">
    <source>
        <dbReference type="ARBA" id="ARBA00022984"/>
    </source>
</evidence>
<reference evidence="8" key="1">
    <citation type="submission" date="2020-10" db="EMBL/GenBank/DDBJ databases">
        <authorList>
            <person name="Gilroy R."/>
        </authorList>
    </citation>
    <scope>NUCLEOTIDE SEQUENCE</scope>
    <source>
        <strain evidence="8">7463</strain>
    </source>
</reference>